<dbReference type="Proteomes" id="UP001168098">
    <property type="component" value="Unassembled WGS sequence"/>
</dbReference>
<keyword evidence="2" id="KW-0689">Ribosomal protein</keyword>
<sequence length="166" mass="19062">MRHSSGTRGGMVLLFAHVTTAEGSFEVCSVHWCLCNCWKAYIRHIHQSVPDIFRSARLLILTDPRTEHQHIKEAALGNVPIVAFCDIDSPMQYVDIDTPTNNKGKHTIGRLFWLLARMVLQIRCTIAPGRKWDVMMDPFFYREPEESKEQEGNEVIAAPDYRLADY</sequence>
<proteinExistence type="inferred from homology"/>
<protein>
    <recommendedName>
        <fullName evidence="7">40S ribosomal protein SA</fullName>
    </recommendedName>
</protein>
<dbReference type="GO" id="GO:0006412">
    <property type="term" value="P:translation"/>
    <property type="evidence" value="ECO:0007669"/>
    <property type="project" value="InterPro"/>
</dbReference>
<evidence type="ECO:0000313" key="5">
    <source>
        <dbReference type="EMBL" id="KAJ9700476.1"/>
    </source>
</evidence>
<evidence type="ECO:0000256" key="2">
    <source>
        <dbReference type="ARBA" id="ARBA00022980"/>
    </source>
</evidence>
<dbReference type="AlphaFoldDB" id="A0AA39A3V0"/>
<dbReference type="EMBL" id="JARBHA010000005">
    <property type="protein sequence ID" value="KAJ9700476.1"/>
    <property type="molecule type" value="Genomic_DNA"/>
</dbReference>
<dbReference type="GO" id="GO:0015935">
    <property type="term" value="C:small ribosomal subunit"/>
    <property type="evidence" value="ECO:0007669"/>
    <property type="project" value="InterPro"/>
</dbReference>
<gene>
    <name evidence="5" type="ORF">PVL29_006001</name>
</gene>
<dbReference type="InterPro" id="IPR023591">
    <property type="entry name" value="Ribosomal_uS2_flav_dom_sf"/>
</dbReference>
<dbReference type="SUPFAM" id="SSF52313">
    <property type="entry name" value="Ribosomal protein S2"/>
    <property type="match status" value="1"/>
</dbReference>
<evidence type="ECO:0000256" key="1">
    <source>
        <dbReference type="ARBA" id="ARBA00006242"/>
    </source>
</evidence>
<comment type="similarity">
    <text evidence="1">Belongs to the universal ribosomal protein uS2 family.</text>
</comment>
<keyword evidence="3" id="KW-0687">Ribonucleoprotein</keyword>
<dbReference type="PANTHER" id="PTHR11489">
    <property type="entry name" value="40S RIBOSOMAL PROTEIN SA"/>
    <property type="match status" value="1"/>
</dbReference>
<keyword evidence="4" id="KW-0732">Signal</keyword>
<keyword evidence="6" id="KW-1185">Reference proteome</keyword>
<dbReference type="Gene3D" id="3.40.50.10490">
    <property type="entry name" value="Glucose-6-phosphate isomerase like protein, domain 1"/>
    <property type="match status" value="1"/>
</dbReference>
<evidence type="ECO:0000313" key="6">
    <source>
        <dbReference type="Proteomes" id="UP001168098"/>
    </source>
</evidence>
<comment type="caution">
    <text evidence="5">The sequence shown here is derived from an EMBL/GenBank/DDBJ whole genome shotgun (WGS) entry which is preliminary data.</text>
</comment>
<dbReference type="PRINTS" id="PR00395">
    <property type="entry name" value="RIBOSOMALS2"/>
</dbReference>
<feature type="signal peptide" evidence="4">
    <location>
        <begin position="1"/>
        <end position="21"/>
    </location>
</feature>
<reference evidence="5 6" key="1">
    <citation type="journal article" date="2023" name="BMC Biotechnol.">
        <title>Vitis rotundifolia cv Carlos genome sequencing.</title>
        <authorList>
            <person name="Huff M."/>
            <person name="Hulse-Kemp A."/>
            <person name="Scheffler B."/>
            <person name="Youngblood R."/>
            <person name="Simpson S."/>
            <person name="Babiker E."/>
            <person name="Staton M."/>
        </authorList>
    </citation>
    <scope>NUCLEOTIDE SEQUENCE [LARGE SCALE GENOMIC DNA]</scope>
    <source>
        <tissue evidence="5">Leaf</tissue>
    </source>
</reference>
<dbReference type="InterPro" id="IPR005707">
    <property type="entry name" value="Ribosomal_uS2_euk/arc"/>
</dbReference>
<evidence type="ECO:0000256" key="4">
    <source>
        <dbReference type="SAM" id="SignalP"/>
    </source>
</evidence>
<feature type="chain" id="PRO_5041374322" description="40S ribosomal protein SA" evidence="4">
    <location>
        <begin position="22"/>
        <end position="166"/>
    </location>
</feature>
<organism evidence="5 6">
    <name type="scientific">Vitis rotundifolia</name>
    <name type="common">Muscadine grape</name>
    <dbReference type="NCBI Taxonomy" id="103349"/>
    <lineage>
        <taxon>Eukaryota</taxon>
        <taxon>Viridiplantae</taxon>
        <taxon>Streptophyta</taxon>
        <taxon>Embryophyta</taxon>
        <taxon>Tracheophyta</taxon>
        <taxon>Spermatophyta</taxon>
        <taxon>Magnoliopsida</taxon>
        <taxon>eudicotyledons</taxon>
        <taxon>Gunneridae</taxon>
        <taxon>Pentapetalae</taxon>
        <taxon>rosids</taxon>
        <taxon>Vitales</taxon>
        <taxon>Vitaceae</taxon>
        <taxon>Viteae</taxon>
        <taxon>Vitis</taxon>
    </lineage>
</organism>
<dbReference type="InterPro" id="IPR001865">
    <property type="entry name" value="Ribosomal_uS2"/>
</dbReference>
<accession>A0AA39A3V0</accession>
<dbReference type="Pfam" id="PF00318">
    <property type="entry name" value="Ribosomal_S2"/>
    <property type="match status" value="1"/>
</dbReference>
<evidence type="ECO:0008006" key="7">
    <source>
        <dbReference type="Google" id="ProtNLM"/>
    </source>
</evidence>
<evidence type="ECO:0000256" key="3">
    <source>
        <dbReference type="ARBA" id="ARBA00023274"/>
    </source>
</evidence>
<dbReference type="GO" id="GO:0003735">
    <property type="term" value="F:structural constituent of ribosome"/>
    <property type="evidence" value="ECO:0007669"/>
    <property type="project" value="InterPro"/>
</dbReference>
<name>A0AA39A3V0_VITRO</name>